<organism evidence="4 5">
    <name type="scientific">Spraguea lophii (strain 42_110)</name>
    <name type="common">Microsporidian parasite</name>
    <dbReference type="NCBI Taxonomy" id="1358809"/>
    <lineage>
        <taxon>Eukaryota</taxon>
        <taxon>Fungi</taxon>
        <taxon>Fungi incertae sedis</taxon>
        <taxon>Microsporidia</taxon>
        <taxon>Spragueidae</taxon>
        <taxon>Spraguea</taxon>
    </lineage>
</organism>
<evidence type="ECO:0000256" key="2">
    <source>
        <dbReference type="ARBA" id="ARBA00022737"/>
    </source>
</evidence>
<dbReference type="VEuPathDB" id="MicrosporidiaDB:SLOPH_1301"/>
<dbReference type="SMART" id="SM00369">
    <property type="entry name" value="LRR_TYP"/>
    <property type="match status" value="2"/>
</dbReference>
<evidence type="ECO:0000313" key="5">
    <source>
        <dbReference type="Proteomes" id="UP000014978"/>
    </source>
</evidence>
<keyword evidence="3" id="KW-0732">Signal</keyword>
<reference evidence="5" key="1">
    <citation type="journal article" date="2013" name="PLoS Genet.">
        <title>The genome of Spraguea lophii and the basis of host-microsporidian interactions.</title>
        <authorList>
            <person name="Campbell S.E."/>
            <person name="Williams T.A."/>
            <person name="Yousuf A."/>
            <person name="Soanes D.M."/>
            <person name="Paszkiewicz K.H."/>
            <person name="Williams B.A.P."/>
        </authorList>
    </citation>
    <scope>NUCLEOTIDE SEQUENCE [LARGE SCALE GENOMIC DNA]</scope>
    <source>
        <strain evidence="5">42_110</strain>
    </source>
</reference>
<feature type="chain" id="PRO_5012813645" evidence="3">
    <location>
        <begin position="16"/>
        <end position="528"/>
    </location>
</feature>
<sequence>MDFLVFLLTIKLLKGTDNIYKKNRKKAYLKSKGRIFNQPLLYRYNEEVEFNTGNIIITELFISNKIRRFPKLTKKFKNVKKLVLTNTKIGMICKNIIRLKKLETLELKNNNFIEFPKKAFTELKLKELILDIPEYKLFSFPKNIKNNTILRLVLKNVKIDSLKWLNNSLETLILDSNGIGDMSTNMIFNIFKDITQFYELNHLSIINNNLTNFPITKYGKCNIVLNDVHKSTIYNIYKYLSKIKYLDFSCNNFTSIPEFIYSDEQYLNLSNNLIKGSIDISYFMNNEIKINLSNNQLSEIKFSQNIITVSGSVDIRNNPIKIFSIDSDILKYIESTKTRFISYNVLFRLDVDVETFNILYNDFLRICGYCISIHLYENVNDYGKTSYEEIFEKIKIAKFPEVSIENFQITQIPVNLFDQNIDLSLNIKNSNITKLPDDFKYAILANWKLSIYGIDLKLEDCLKFSKKFRFSEFAFNSKNALQHYIFSDEYLCTKIGDNRFTILLIPDRINSEDDILINFGMIMNMDDT</sequence>
<protein>
    <submittedName>
        <fullName evidence="4">Leucine rich repeat protein</fullName>
    </submittedName>
</protein>
<comment type="caution">
    <text evidence="4">The sequence shown here is derived from an EMBL/GenBank/DDBJ whole genome shotgun (WGS) entry which is preliminary data.</text>
</comment>
<dbReference type="InParanoid" id="S7XLT3"/>
<evidence type="ECO:0000256" key="3">
    <source>
        <dbReference type="SAM" id="SignalP"/>
    </source>
</evidence>
<dbReference type="Pfam" id="PF00560">
    <property type="entry name" value="LRR_1"/>
    <property type="match status" value="1"/>
</dbReference>
<dbReference type="SUPFAM" id="SSF52058">
    <property type="entry name" value="L domain-like"/>
    <property type="match status" value="1"/>
</dbReference>
<dbReference type="PANTHER" id="PTHR48051">
    <property type="match status" value="1"/>
</dbReference>
<evidence type="ECO:0000256" key="1">
    <source>
        <dbReference type="ARBA" id="ARBA00022614"/>
    </source>
</evidence>
<name>S7XLT3_SPRLO</name>
<evidence type="ECO:0000313" key="4">
    <source>
        <dbReference type="EMBL" id="EPR80044.1"/>
    </source>
</evidence>
<keyword evidence="5" id="KW-1185">Reference proteome</keyword>
<dbReference type="GO" id="GO:0005737">
    <property type="term" value="C:cytoplasm"/>
    <property type="evidence" value="ECO:0007669"/>
    <property type="project" value="TreeGrafter"/>
</dbReference>
<accession>S7XLT3</accession>
<dbReference type="EMBL" id="ATCN01000029">
    <property type="protein sequence ID" value="EPR80044.1"/>
    <property type="molecule type" value="Genomic_DNA"/>
</dbReference>
<dbReference type="PANTHER" id="PTHR48051:SF1">
    <property type="entry name" value="RAS SUPPRESSOR PROTEIN 1"/>
    <property type="match status" value="1"/>
</dbReference>
<dbReference type="Gene3D" id="3.80.10.10">
    <property type="entry name" value="Ribonuclease Inhibitor"/>
    <property type="match status" value="2"/>
</dbReference>
<keyword evidence="2" id="KW-0677">Repeat</keyword>
<dbReference type="InterPro" id="IPR003591">
    <property type="entry name" value="Leu-rich_rpt_typical-subtyp"/>
</dbReference>
<dbReference type="HOGENOM" id="CLU_515978_0_0_1"/>
<dbReference type="InterPro" id="IPR050216">
    <property type="entry name" value="LRR_domain-containing"/>
</dbReference>
<dbReference type="InterPro" id="IPR032675">
    <property type="entry name" value="LRR_dom_sf"/>
</dbReference>
<proteinExistence type="predicted"/>
<feature type="signal peptide" evidence="3">
    <location>
        <begin position="1"/>
        <end position="15"/>
    </location>
</feature>
<dbReference type="AlphaFoldDB" id="S7XLT3"/>
<dbReference type="InterPro" id="IPR001611">
    <property type="entry name" value="Leu-rich_rpt"/>
</dbReference>
<keyword evidence="1" id="KW-0433">Leucine-rich repeat</keyword>
<dbReference type="OrthoDB" id="5789657at2759"/>
<gene>
    <name evidence="4" type="ORF">SLOPH_1301</name>
</gene>
<dbReference type="Proteomes" id="UP000014978">
    <property type="component" value="Unassembled WGS sequence"/>
</dbReference>